<evidence type="ECO:0000313" key="1">
    <source>
        <dbReference type="EMBL" id="CAB4196031.1"/>
    </source>
</evidence>
<sequence length="183" mass="18416">MADYYSTACGGANAAAVSNKFSTGVVPAFFAGAPAKSGVRDVLRIPFAVWGDSTTVLTNGDYLYLAKVAAAHRVVGYYIEAVSVDTGVNLRTSLQANDTGGAYTDLVTSSSIGNLTNAAGAVLSQFGARTAAGAVATTPGTFVVGALPTGAFSADGLVRLAVTATATGNASWKFSGYIETLPV</sequence>
<name>A0A6J5RR38_9CAUD</name>
<protein>
    <submittedName>
        <fullName evidence="1">Uncharacterized protein</fullName>
    </submittedName>
</protein>
<proteinExistence type="predicted"/>
<evidence type="ECO:0000313" key="2">
    <source>
        <dbReference type="EMBL" id="CAB4205325.1"/>
    </source>
</evidence>
<dbReference type="EMBL" id="LR797355">
    <property type="protein sequence ID" value="CAB4205325.1"/>
    <property type="molecule type" value="Genomic_DNA"/>
</dbReference>
<accession>A0A6J5RR38</accession>
<reference evidence="1" key="1">
    <citation type="submission" date="2020-05" db="EMBL/GenBank/DDBJ databases">
        <authorList>
            <person name="Chiriac C."/>
            <person name="Salcher M."/>
            <person name="Ghai R."/>
            <person name="Kavagutti S V."/>
        </authorList>
    </citation>
    <scope>NUCLEOTIDE SEQUENCE</scope>
</reference>
<gene>
    <name evidence="1" type="ORF">UFOVP1287_47</name>
    <name evidence="2" type="ORF">UFOVP1408_66</name>
</gene>
<organism evidence="1">
    <name type="scientific">uncultured Caudovirales phage</name>
    <dbReference type="NCBI Taxonomy" id="2100421"/>
    <lineage>
        <taxon>Viruses</taxon>
        <taxon>Duplodnaviria</taxon>
        <taxon>Heunggongvirae</taxon>
        <taxon>Uroviricota</taxon>
        <taxon>Caudoviricetes</taxon>
        <taxon>Peduoviridae</taxon>
        <taxon>Maltschvirus</taxon>
        <taxon>Maltschvirus maltsch</taxon>
    </lineage>
</organism>
<dbReference type="EMBL" id="LR797239">
    <property type="protein sequence ID" value="CAB4196031.1"/>
    <property type="molecule type" value="Genomic_DNA"/>
</dbReference>